<reference evidence="9 10" key="1">
    <citation type="submission" date="2019-03" db="EMBL/GenBank/DDBJ databases">
        <title>Genomic Encyclopedia of Archaeal and Bacterial Type Strains, Phase II (KMG-II): from individual species to whole genera.</title>
        <authorList>
            <person name="Goeker M."/>
        </authorList>
    </citation>
    <scope>NUCLEOTIDE SEQUENCE [LARGE SCALE GENOMIC DNA]</scope>
    <source>
        <strain evidence="9 10">DSM 45499</strain>
    </source>
</reference>
<evidence type="ECO:0000256" key="7">
    <source>
        <dbReference type="HAMAP-Rule" id="MF_02065"/>
    </source>
</evidence>
<dbReference type="Pfam" id="PF02618">
    <property type="entry name" value="YceG"/>
    <property type="match status" value="1"/>
</dbReference>
<comment type="catalytic activity">
    <reaction evidence="7">
        <text>a peptidoglycan chain = a peptidoglycan chain with N-acetyl-1,6-anhydromuramyl-[peptide] at the reducing end + a peptidoglycan chain with N-acetylglucosamine at the non-reducing end.</text>
        <dbReference type="EC" id="4.2.2.29"/>
    </reaction>
</comment>
<dbReference type="GO" id="GO:0071555">
    <property type="term" value="P:cell wall organization"/>
    <property type="evidence" value="ECO:0007669"/>
    <property type="project" value="UniProtKB-KW"/>
</dbReference>
<dbReference type="Proteomes" id="UP000294927">
    <property type="component" value="Unassembled WGS sequence"/>
</dbReference>
<organism evidence="9 10">
    <name type="scientific">Actinophytocola oryzae</name>
    <dbReference type="NCBI Taxonomy" id="502181"/>
    <lineage>
        <taxon>Bacteria</taxon>
        <taxon>Bacillati</taxon>
        <taxon>Actinomycetota</taxon>
        <taxon>Actinomycetes</taxon>
        <taxon>Pseudonocardiales</taxon>
        <taxon>Pseudonocardiaceae</taxon>
    </lineage>
</organism>
<evidence type="ECO:0000256" key="3">
    <source>
        <dbReference type="ARBA" id="ARBA00022989"/>
    </source>
</evidence>
<dbReference type="EC" id="4.2.2.29" evidence="7"/>
<dbReference type="Gene3D" id="3.30.1490.480">
    <property type="entry name" value="Endolytic murein transglycosylase"/>
    <property type="match status" value="1"/>
</dbReference>
<dbReference type="GO" id="GO:0005886">
    <property type="term" value="C:plasma membrane"/>
    <property type="evidence" value="ECO:0007669"/>
    <property type="project" value="UniProtKB-SubCell"/>
</dbReference>
<dbReference type="InterPro" id="IPR003770">
    <property type="entry name" value="MLTG-like"/>
</dbReference>
<dbReference type="GO" id="GO:0008932">
    <property type="term" value="F:lytic endotransglycosylase activity"/>
    <property type="evidence" value="ECO:0007669"/>
    <property type="project" value="UniProtKB-UniRule"/>
</dbReference>
<keyword evidence="10" id="KW-1185">Reference proteome</keyword>
<feature type="transmembrane region" description="Helical" evidence="7">
    <location>
        <begin position="42"/>
        <end position="63"/>
    </location>
</feature>
<dbReference type="NCBIfam" id="TIGR00247">
    <property type="entry name" value="endolytic transglycosylase MltG"/>
    <property type="match status" value="1"/>
</dbReference>
<comment type="similarity">
    <text evidence="7">Belongs to the transglycosylase MltG family.</text>
</comment>
<evidence type="ECO:0000256" key="6">
    <source>
        <dbReference type="ARBA" id="ARBA00023316"/>
    </source>
</evidence>
<evidence type="ECO:0000256" key="5">
    <source>
        <dbReference type="ARBA" id="ARBA00023239"/>
    </source>
</evidence>
<comment type="function">
    <text evidence="7">Functions as a peptidoglycan terminase that cleaves nascent peptidoglycan strands endolytically to terminate their elongation.</text>
</comment>
<name>A0A4R7VHX2_9PSEU</name>
<evidence type="ECO:0000256" key="8">
    <source>
        <dbReference type="SAM" id="MobiDB-lite"/>
    </source>
</evidence>
<dbReference type="RefSeq" id="WP_133904976.1">
    <property type="nucleotide sequence ID" value="NZ_SOCP01000008.1"/>
</dbReference>
<keyword evidence="6 7" id="KW-0961">Cell wall biogenesis/degradation</keyword>
<proteinExistence type="inferred from homology"/>
<keyword evidence="3 7" id="KW-1133">Transmembrane helix</keyword>
<comment type="subcellular location">
    <subcellularLocation>
        <location evidence="7">Cell membrane</location>
        <topology evidence="7">Single-pass membrane protein</topology>
    </subcellularLocation>
</comment>
<feature type="site" description="Important for catalytic activity" evidence="7">
    <location>
        <position position="292"/>
    </location>
</feature>
<accession>A0A4R7VHX2</accession>
<dbReference type="EMBL" id="SOCP01000008">
    <property type="protein sequence ID" value="TDV48963.1"/>
    <property type="molecule type" value="Genomic_DNA"/>
</dbReference>
<evidence type="ECO:0000256" key="4">
    <source>
        <dbReference type="ARBA" id="ARBA00023136"/>
    </source>
</evidence>
<evidence type="ECO:0000313" key="10">
    <source>
        <dbReference type="Proteomes" id="UP000294927"/>
    </source>
</evidence>
<dbReference type="PANTHER" id="PTHR30518">
    <property type="entry name" value="ENDOLYTIC MUREIN TRANSGLYCOSYLASE"/>
    <property type="match status" value="1"/>
</dbReference>
<dbReference type="GO" id="GO:0009252">
    <property type="term" value="P:peptidoglycan biosynthetic process"/>
    <property type="evidence" value="ECO:0007669"/>
    <property type="project" value="UniProtKB-UniRule"/>
</dbReference>
<dbReference type="PANTHER" id="PTHR30518:SF2">
    <property type="entry name" value="ENDOLYTIC MUREIN TRANSGLYCOSYLASE"/>
    <property type="match status" value="1"/>
</dbReference>
<evidence type="ECO:0000256" key="1">
    <source>
        <dbReference type="ARBA" id="ARBA00022475"/>
    </source>
</evidence>
<keyword evidence="5 7" id="KW-0456">Lyase</keyword>
<dbReference type="HAMAP" id="MF_02065">
    <property type="entry name" value="MltG"/>
    <property type="match status" value="1"/>
</dbReference>
<keyword evidence="1 7" id="KW-1003">Cell membrane</keyword>
<dbReference type="OrthoDB" id="9814591at2"/>
<dbReference type="AlphaFoldDB" id="A0A4R7VHX2"/>
<gene>
    <name evidence="7" type="primary">mltG</name>
    <name evidence="9" type="ORF">CLV71_108324</name>
</gene>
<protein>
    <recommendedName>
        <fullName evidence="7">Endolytic murein transglycosylase</fullName>
        <ecNumber evidence="7">4.2.2.29</ecNumber>
    </recommendedName>
    <alternativeName>
        <fullName evidence="7">Peptidoglycan lytic transglycosylase</fullName>
    </alternativeName>
    <alternativeName>
        <fullName evidence="7">Peptidoglycan polymerization terminase</fullName>
    </alternativeName>
</protein>
<keyword evidence="2 7" id="KW-0812">Transmembrane</keyword>
<evidence type="ECO:0000256" key="2">
    <source>
        <dbReference type="ARBA" id="ARBA00022692"/>
    </source>
</evidence>
<keyword evidence="4 7" id="KW-0472">Membrane</keyword>
<comment type="caution">
    <text evidence="9">The sequence shown here is derived from an EMBL/GenBank/DDBJ whole genome shotgun (WGS) entry which is preliminary data.</text>
</comment>
<evidence type="ECO:0000313" key="9">
    <source>
        <dbReference type="EMBL" id="TDV48963.1"/>
    </source>
</evidence>
<feature type="region of interest" description="Disordered" evidence="8">
    <location>
        <begin position="335"/>
        <end position="359"/>
    </location>
</feature>
<sequence>MTYHDDDLDLFADEARTERVRPVRRTEAKRHAPPPRKKKRRVGLWLGMVVVLALIAGGGYYGYKQLTGIGDYDDYTGQGTEDVVIQVKGGESTGDIATTLTDAGVVASTRAFITASESNAKVRGVQPGYYVMKKKSSGAKAVDQIVDPKARVGQLEVRGGAQLQNIAQGNGVVDGIIAKLAKASCAEINGKSTCVAPEQLAEVANTADLAKLGVPEWAVPSAAKAEPQRRLEGLIVPGVYDVKPGSPPEDLWKQLLTESAEQLQAWNMPTIADDTGYTPYEVLVMASLVEKEAITNDFGKVSRVTYNRLHEGMRLEYDSTINYVLDRPEITTNESDREKVGPYNTYDNTGLPPTPIGSPSGEALKAAAAPEPGTWLYFVKCEKNGTSCFATTHEEHLANRARAQENGAY</sequence>